<dbReference type="InterPro" id="IPR040976">
    <property type="entry name" value="Pkinase_fungal"/>
</dbReference>
<gene>
    <name evidence="2" type="ORF">AMATHDRAFT_7438</name>
</gene>
<evidence type="ECO:0000313" key="3">
    <source>
        <dbReference type="Proteomes" id="UP000242287"/>
    </source>
</evidence>
<dbReference type="Gene3D" id="1.10.510.10">
    <property type="entry name" value="Transferase(Phosphotransferase) domain 1"/>
    <property type="match status" value="1"/>
</dbReference>
<keyword evidence="3" id="KW-1185">Reference proteome</keyword>
<dbReference type="EMBL" id="KZ302162">
    <property type="protein sequence ID" value="PFH46744.1"/>
    <property type="molecule type" value="Genomic_DNA"/>
</dbReference>
<dbReference type="OrthoDB" id="312874at2759"/>
<dbReference type="STRING" id="703135.A0A2A9NBP6"/>
<feature type="domain" description="Fungal-type protein kinase" evidence="1">
    <location>
        <begin position="153"/>
        <end position="306"/>
    </location>
</feature>
<dbReference type="AlphaFoldDB" id="A0A2A9NBP6"/>
<dbReference type="Pfam" id="PF17667">
    <property type="entry name" value="Pkinase_fungal"/>
    <property type="match status" value="1"/>
</dbReference>
<reference evidence="2 3" key="1">
    <citation type="submission" date="2014-02" db="EMBL/GenBank/DDBJ databases">
        <title>Transposable element dynamics among asymbiotic and ectomycorrhizal Amanita fungi.</title>
        <authorList>
            <consortium name="DOE Joint Genome Institute"/>
            <person name="Hess J."/>
            <person name="Skrede I."/>
            <person name="Wolfe B."/>
            <person name="LaButti K."/>
            <person name="Ohm R.A."/>
            <person name="Grigoriev I.V."/>
            <person name="Pringle A."/>
        </authorList>
    </citation>
    <scope>NUCLEOTIDE SEQUENCE [LARGE SCALE GENOMIC DNA]</scope>
    <source>
        <strain evidence="2 3">SKay4041</strain>
    </source>
</reference>
<protein>
    <recommendedName>
        <fullName evidence="1">Fungal-type protein kinase domain-containing protein</fullName>
    </recommendedName>
</protein>
<dbReference type="Proteomes" id="UP000242287">
    <property type="component" value="Unassembled WGS sequence"/>
</dbReference>
<proteinExistence type="predicted"/>
<evidence type="ECO:0000259" key="1">
    <source>
        <dbReference type="Pfam" id="PF17667"/>
    </source>
</evidence>
<organism evidence="2 3">
    <name type="scientific">Amanita thiersii Skay4041</name>
    <dbReference type="NCBI Taxonomy" id="703135"/>
    <lineage>
        <taxon>Eukaryota</taxon>
        <taxon>Fungi</taxon>
        <taxon>Dikarya</taxon>
        <taxon>Basidiomycota</taxon>
        <taxon>Agaricomycotina</taxon>
        <taxon>Agaricomycetes</taxon>
        <taxon>Agaricomycetidae</taxon>
        <taxon>Agaricales</taxon>
        <taxon>Pluteineae</taxon>
        <taxon>Amanitaceae</taxon>
        <taxon>Amanita</taxon>
    </lineage>
</organism>
<dbReference type="SUPFAM" id="SSF56112">
    <property type="entry name" value="Protein kinase-like (PK-like)"/>
    <property type="match status" value="1"/>
</dbReference>
<sequence length="419" mass="46509">MRDWSSITILCCSGPDSTGAPNLMCNEDIWMMEELGLGRPFLCVASTLLDVSPTRWGGPAKLRWKSVDNSKPGEDGCLSGTVLFGAGPGRNFVASVSTLSISVSLWKGTLIRDFSGTRQMRMEMARNAKRSRLICSIEWTVVYLCSELELVPHENKVTATSPRHYRTSLFSMIMPLTRFGSTKQLVSALRDSLYGHQGLSACGLEHPDIGPHNIILVEGGQVQGLIRDFDYCVPHEQKGGNDYHPPTLAFRFSPSSYHLSSRTDTPCRRQQEGTYPQFMALDALRGKVHTQHHDFESFFWLLLWLVLRHVDPGRVESYLRCAQLFDEPDGVTAAGVKNGYLYTVGRERGKRVVVVGNEPLSWLLGEFVGLVADSTRKGLSYKVVLGLFGEALSLDGWPCGDHDAAVVVPVEASRKKRSR</sequence>
<accession>A0A2A9NBP6</accession>
<dbReference type="InterPro" id="IPR011009">
    <property type="entry name" value="Kinase-like_dom_sf"/>
</dbReference>
<name>A0A2A9NBP6_9AGAR</name>
<dbReference type="PANTHER" id="PTHR38248">
    <property type="entry name" value="FUNK1 6"/>
    <property type="match status" value="1"/>
</dbReference>
<dbReference type="PANTHER" id="PTHR38248:SF2">
    <property type="entry name" value="FUNK1 11"/>
    <property type="match status" value="1"/>
</dbReference>
<evidence type="ECO:0000313" key="2">
    <source>
        <dbReference type="EMBL" id="PFH46744.1"/>
    </source>
</evidence>